<organism evidence="2 3">
    <name type="scientific">Bacteriovorax stolpii</name>
    <name type="common">Bdellovibrio stolpii</name>
    <dbReference type="NCBI Taxonomy" id="960"/>
    <lineage>
        <taxon>Bacteria</taxon>
        <taxon>Pseudomonadati</taxon>
        <taxon>Bdellovibrionota</taxon>
        <taxon>Bacteriovoracia</taxon>
        <taxon>Bacteriovoracales</taxon>
        <taxon>Bacteriovoracaceae</taxon>
        <taxon>Bacteriovorax</taxon>
    </lineage>
</organism>
<dbReference type="KEGG" id="bsto:C0V70_00965"/>
<dbReference type="AlphaFoldDB" id="A0A2K9NMG0"/>
<feature type="transmembrane region" description="Helical" evidence="1">
    <location>
        <begin position="12"/>
        <end position="30"/>
    </location>
</feature>
<evidence type="ECO:0000256" key="1">
    <source>
        <dbReference type="SAM" id="Phobius"/>
    </source>
</evidence>
<reference evidence="2 3" key="1">
    <citation type="submission" date="2018-01" db="EMBL/GenBank/DDBJ databases">
        <title>Complete genome sequence of Bacteriovorax stolpii DSM12778.</title>
        <authorList>
            <person name="Tang B."/>
            <person name="Chang J."/>
        </authorList>
    </citation>
    <scope>NUCLEOTIDE SEQUENCE [LARGE SCALE GENOMIC DNA]</scope>
    <source>
        <strain evidence="2 3">DSM 12778</strain>
    </source>
</reference>
<gene>
    <name evidence="2" type="ORF">C0V70_00965</name>
</gene>
<keyword evidence="3" id="KW-1185">Reference proteome</keyword>
<keyword evidence="1" id="KW-1133">Transmembrane helix</keyword>
<keyword evidence="1" id="KW-0812">Transmembrane</keyword>
<evidence type="ECO:0000313" key="2">
    <source>
        <dbReference type="EMBL" id="AUN96701.1"/>
    </source>
</evidence>
<dbReference type="RefSeq" id="WP_102241996.1">
    <property type="nucleotide sequence ID" value="NZ_CP025704.1"/>
</dbReference>
<dbReference type="EMBL" id="CP025704">
    <property type="protein sequence ID" value="AUN96701.1"/>
    <property type="molecule type" value="Genomic_DNA"/>
</dbReference>
<accession>A0A2K9NMG0</accession>
<dbReference type="OrthoDB" id="5293071at2"/>
<protein>
    <submittedName>
        <fullName evidence="2">Uncharacterized protein</fullName>
    </submittedName>
</protein>
<evidence type="ECO:0000313" key="3">
    <source>
        <dbReference type="Proteomes" id="UP000235584"/>
    </source>
</evidence>
<name>A0A2K9NMG0_BACTC</name>
<proteinExistence type="predicted"/>
<keyword evidence="1" id="KW-0472">Membrane</keyword>
<sequence>MKNVLKNQKGQAIFELIIFLPFLIFLYTIYSTTGNAINGSINQQKAVRGYFYGLVRGNSYINTTTDLDEFSEKAISVVGFSALGWREKSASGGQRSFAPCFRFSSLLKNDSSEECDSKERDEDNDGQPISRYVRVFTFYGICGPVYTKISDGGAGNYYDINPAQQNNPGNCILSN</sequence>
<dbReference type="Proteomes" id="UP000235584">
    <property type="component" value="Chromosome"/>
</dbReference>